<proteinExistence type="predicted"/>
<dbReference type="SMART" id="SM01250">
    <property type="entry name" value="KAT11"/>
    <property type="match status" value="1"/>
</dbReference>
<dbReference type="STRING" id="1266660.A0A1G4J7M0"/>
<dbReference type="Pfam" id="PF08214">
    <property type="entry name" value="HAT_KAT11"/>
    <property type="match status" value="1"/>
</dbReference>
<dbReference type="GO" id="GO:0005634">
    <property type="term" value="C:nucleus"/>
    <property type="evidence" value="ECO:0007669"/>
    <property type="project" value="UniProtKB-SubCell"/>
</dbReference>
<dbReference type="Proteomes" id="UP000190274">
    <property type="component" value="Chromosome D"/>
</dbReference>
<keyword evidence="4" id="KW-0227">DNA damage</keyword>
<dbReference type="GO" id="GO:0043994">
    <property type="term" value="F:histone H3K23 acetyltransferase activity"/>
    <property type="evidence" value="ECO:0007669"/>
    <property type="project" value="EnsemblFungi"/>
</dbReference>
<evidence type="ECO:0000256" key="2">
    <source>
        <dbReference type="ARBA" id="ARBA00013184"/>
    </source>
</evidence>
<evidence type="ECO:0000256" key="9">
    <source>
        <dbReference type="ARBA" id="ARBA00048940"/>
    </source>
</evidence>
<dbReference type="GO" id="GO:0010526">
    <property type="term" value="P:transposable element silencing"/>
    <property type="evidence" value="ECO:0007669"/>
    <property type="project" value="EnsemblFungi"/>
</dbReference>
<name>A0A1G4J7M0_9SACH</name>
<dbReference type="AlphaFoldDB" id="A0A1G4J7M0"/>
<keyword evidence="3" id="KW-0808">Transferase</keyword>
<accession>A0A1G4J7M0</accession>
<dbReference type="EC" id="2.3.1.48" evidence="2"/>
<organism evidence="10 11">
    <name type="scientific">Lachancea dasiensis</name>
    <dbReference type="NCBI Taxonomy" id="1072105"/>
    <lineage>
        <taxon>Eukaryota</taxon>
        <taxon>Fungi</taxon>
        <taxon>Dikarya</taxon>
        <taxon>Ascomycota</taxon>
        <taxon>Saccharomycotina</taxon>
        <taxon>Saccharomycetes</taxon>
        <taxon>Saccharomycetales</taxon>
        <taxon>Saccharomycetaceae</taxon>
        <taxon>Lachancea</taxon>
    </lineage>
</organism>
<evidence type="ECO:0000256" key="4">
    <source>
        <dbReference type="ARBA" id="ARBA00022763"/>
    </source>
</evidence>
<protein>
    <recommendedName>
        <fullName evidence="2">histone acetyltransferase</fullName>
        <ecNumber evidence="2">2.3.1.48</ecNumber>
    </recommendedName>
</protein>
<dbReference type="GO" id="GO:0036408">
    <property type="term" value="F:histone H3K14 acetyltransferase activity"/>
    <property type="evidence" value="ECO:0007669"/>
    <property type="project" value="EnsemblFungi"/>
</dbReference>
<evidence type="ECO:0000256" key="7">
    <source>
        <dbReference type="ARBA" id="ARBA00023163"/>
    </source>
</evidence>
<keyword evidence="6" id="KW-0805">Transcription regulation</keyword>
<evidence type="ECO:0000256" key="3">
    <source>
        <dbReference type="ARBA" id="ARBA00022679"/>
    </source>
</evidence>
<dbReference type="EMBL" id="LT598454">
    <property type="protein sequence ID" value="SCU85875.1"/>
    <property type="molecule type" value="Genomic_DNA"/>
</dbReference>
<dbReference type="GO" id="GO:0070775">
    <property type="term" value="C:H3 histone acetyltransferase complex"/>
    <property type="evidence" value="ECO:0007669"/>
    <property type="project" value="EnsemblFungi"/>
</dbReference>
<evidence type="ECO:0000256" key="8">
    <source>
        <dbReference type="ARBA" id="ARBA00023242"/>
    </source>
</evidence>
<evidence type="ECO:0000256" key="5">
    <source>
        <dbReference type="ARBA" id="ARBA00022990"/>
    </source>
</evidence>
<evidence type="ECO:0000313" key="10">
    <source>
        <dbReference type="EMBL" id="SCU85875.1"/>
    </source>
</evidence>
<comment type="catalytic activity">
    <reaction evidence="9">
        <text>L-lysyl-[histone] + acetyl-CoA = N(6)-acetyl-L-lysyl-[histone] + CoA + H(+)</text>
        <dbReference type="Rhea" id="RHEA:21992"/>
        <dbReference type="Rhea" id="RHEA-COMP:9845"/>
        <dbReference type="Rhea" id="RHEA-COMP:11338"/>
        <dbReference type="ChEBI" id="CHEBI:15378"/>
        <dbReference type="ChEBI" id="CHEBI:29969"/>
        <dbReference type="ChEBI" id="CHEBI:57287"/>
        <dbReference type="ChEBI" id="CHEBI:57288"/>
        <dbReference type="ChEBI" id="CHEBI:61930"/>
        <dbReference type="EC" id="2.3.1.48"/>
    </reaction>
    <physiologicalReaction direction="left-to-right" evidence="9">
        <dbReference type="Rhea" id="RHEA:21993"/>
    </physiologicalReaction>
</comment>
<keyword evidence="11" id="KW-1185">Reference proteome</keyword>
<dbReference type="GO" id="GO:0043007">
    <property type="term" value="P:maintenance of rDNA"/>
    <property type="evidence" value="ECO:0007669"/>
    <property type="project" value="EnsemblFungi"/>
</dbReference>
<dbReference type="GO" id="GO:0006357">
    <property type="term" value="P:regulation of transcription by RNA polymerase II"/>
    <property type="evidence" value="ECO:0007669"/>
    <property type="project" value="EnsemblFungi"/>
</dbReference>
<evidence type="ECO:0000313" key="11">
    <source>
        <dbReference type="Proteomes" id="UP000190274"/>
    </source>
</evidence>
<dbReference type="PANTHER" id="PTHR31571:SF2">
    <property type="entry name" value="HISTONE ACETYLTRANSFERASE RTT109"/>
    <property type="match status" value="1"/>
</dbReference>
<sequence>MPNLRELLASVLPELTNYDLLHLKGPSREVNPIFLTRRHDDDALSLVKTQHFFVLSSGNKVFYALELYVYVTVKNCAVTEKLIFVSKADTNGYCDHKLSVRDVTRVILGYITSINPLCYVKDILKLSKPQRDHSKVVTQHTTTRKALKILINRSRASTKYIPSNDILYQHFNQVSPNWTCQICLFTRSEPEYLFSQSSQNPRKHVLSGSALLSWWLSIIDSVMISHFESDIRARLQIPGEEDNATRKYFQSSKLTYWQVGDLFNGKSSDLAVFNIPVFPDDPKGRFLEQLVEGDRARKVQLNEFWAELQIQQEFRLGETVSVIGTEGKLKSSVGRVMAADEVISTSSRKLFNTVKSYITGEDYGTEEGALEAFANLSDFLHLRLGTKLIRIQGIKPMTSQPVNVPELKVGKRSEISRDTVRSLDRTLVRKRQKK</sequence>
<dbReference type="GO" id="GO:2001032">
    <property type="term" value="P:regulation of double-strand break repair via nonhomologous end joining"/>
    <property type="evidence" value="ECO:0007669"/>
    <property type="project" value="EnsemblFungi"/>
</dbReference>
<dbReference type="PANTHER" id="PTHR31571">
    <property type="entry name" value="ALTERED INHERITANCE OF MITOCHONDRIA PROTEIN 6"/>
    <property type="match status" value="1"/>
</dbReference>
<dbReference type="GO" id="GO:0032931">
    <property type="term" value="F:histone H3K56 acetyltransferase activity"/>
    <property type="evidence" value="ECO:0007669"/>
    <property type="project" value="EnsemblFungi"/>
</dbReference>
<keyword evidence="8" id="KW-0539">Nucleus</keyword>
<dbReference type="InterPro" id="IPR013178">
    <property type="entry name" value="Histone_AcTrfase_Rtt109/CBP"/>
</dbReference>
<dbReference type="GO" id="GO:0006335">
    <property type="term" value="P:DNA replication-dependent chromatin assembly"/>
    <property type="evidence" value="ECO:0007669"/>
    <property type="project" value="EnsemblFungi"/>
</dbReference>
<dbReference type="OrthoDB" id="3361892at2759"/>
<evidence type="ECO:0000256" key="1">
    <source>
        <dbReference type="ARBA" id="ARBA00004123"/>
    </source>
</evidence>
<dbReference type="GO" id="GO:0044017">
    <property type="term" value="F:histone H3K27 acetyltransferase activity"/>
    <property type="evidence" value="ECO:0007669"/>
    <property type="project" value="EnsemblFungi"/>
</dbReference>
<gene>
    <name evidence="10" type="ORF">LADA_0D10440G</name>
</gene>
<evidence type="ECO:0000256" key="6">
    <source>
        <dbReference type="ARBA" id="ARBA00023015"/>
    </source>
</evidence>
<dbReference type="PROSITE" id="PS51728">
    <property type="entry name" value="RTT109_HAT"/>
    <property type="match status" value="1"/>
</dbReference>
<dbReference type="GO" id="GO:1990414">
    <property type="term" value="P:replication-born double-strand break repair via sister chromatid exchange"/>
    <property type="evidence" value="ECO:0007669"/>
    <property type="project" value="EnsemblFungi"/>
</dbReference>
<dbReference type="InterPro" id="IPR051236">
    <property type="entry name" value="HAT_RTT109-like"/>
</dbReference>
<comment type="subcellular location">
    <subcellularLocation>
        <location evidence="1">Nucleus</location>
    </subcellularLocation>
</comment>
<keyword evidence="7" id="KW-0804">Transcription</keyword>
<keyword evidence="5" id="KW-0007">Acetylation</keyword>
<dbReference type="InterPro" id="IPR016849">
    <property type="entry name" value="Rtt109"/>
</dbReference>
<dbReference type="GO" id="GO:0043992">
    <property type="term" value="F:histone H3K9 acetyltransferase activity"/>
    <property type="evidence" value="ECO:0007669"/>
    <property type="project" value="EnsemblFungi"/>
</dbReference>
<reference evidence="10 11" key="1">
    <citation type="submission" date="2016-03" db="EMBL/GenBank/DDBJ databases">
        <authorList>
            <person name="Devillers H."/>
        </authorList>
    </citation>
    <scope>NUCLEOTIDE SEQUENCE [LARGE SCALE GENOMIC DNA]</scope>
    <source>
        <strain evidence="10">CBS 10888</strain>
    </source>
</reference>